<accession>A0ABN9S9D4</accession>
<reference evidence="3" key="1">
    <citation type="submission" date="2023-10" db="EMBL/GenBank/DDBJ databases">
        <authorList>
            <person name="Chen Y."/>
            <person name="Shah S."/>
            <person name="Dougan E. K."/>
            <person name="Thang M."/>
            <person name="Chan C."/>
        </authorList>
    </citation>
    <scope>NUCLEOTIDE SEQUENCE [LARGE SCALE GENOMIC DNA]</scope>
</reference>
<name>A0ABN9S9D4_9DINO</name>
<evidence type="ECO:0000256" key="1">
    <source>
        <dbReference type="SAM" id="MobiDB-lite"/>
    </source>
</evidence>
<dbReference type="InterPro" id="IPR003029">
    <property type="entry name" value="S1_domain"/>
</dbReference>
<feature type="non-terminal residue" evidence="3">
    <location>
        <position position="425"/>
    </location>
</feature>
<dbReference type="Pfam" id="PF00575">
    <property type="entry name" value="S1"/>
    <property type="match status" value="1"/>
</dbReference>
<feature type="domain" description="S1 motif" evidence="2">
    <location>
        <begin position="324"/>
        <end position="388"/>
    </location>
</feature>
<protein>
    <recommendedName>
        <fullName evidence="2">S1 motif domain-containing protein</fullName>
    </recommendedName>
</protein>
<feature type="region of interest" description="Disordered" evidence="1">
    <location>
        <begin position="393"/>
        <end position="425"/>
    </location>
</feature>
<dbReference type="Proteomes" id="UP001189429">
    <property type="component" value="Unassembled WGS sequence"/>
</dbReference>
<evidence type="ECO:0000259" key="2">
    <source>
        <dbReference type="PROSITE" id="PS50126"/>
    </source>
</evidence>
<evidence type="ECO:0000313" key="3">
    <source>
        <dbReference type="EMBL" id="CAK0828378.1"/>
    </source>
</evidence>
<keyword evidence="4" id="KW-1185">Reference proteome</keyword>
<gene>
    <name evidence="3" type="ORF">PCOR1329_LOCUS27607</name>
</gene>
<comment type="caution">
    <text evidence="3">The sequence shown here is derived from an EMBL/GenBank/DDBJ whole genome shotgun (WGS) entry which is preliminary data.</text>
</comment>
<dbReference type="EMBL" id="CAUYUJ010010010">
    <property type="protein sequence ID" value="CAK0828378.1"/>
    <property type="molecule type" value="Genomic_DNA"/>
</dbReference>
<proteinExistence type="predicted"/>
<evidence type="ECO:0000313" key="4">
    <source>
        <dbReference type="Proteomes" id="UP001189429"/>
    </source>
</evidence>
<dbReference type="InterPro" id="IPR012340">
    <property type="entry name" value="NA-bd_OB-fold"/>
</dbReference>
<dbReference type="PROSITE" id="PS50126">
    <property type="entry name" value="S1"/>
    <property type="match status" value="1"/>
</dbReference>
<organism evidence="3 4">
    <name type="scientific">Prorocentrum cordatum</name>
    <dbReference type="NCBI Taxonomy" id="2364126"/>
    <lineage>
        <taxon>Eukaryota</taxon>
        <taxon>Sar</taxon>
        <taxon>Alveolata</taxon>
        <taxon>Dinophyceae</taxon>
        <taxon>Prorocentrales</taxon>
        <taxon>Prorocentraceae</taxon>
        <taxon>Prorocentrum</taxon>
    </lineage>
</organism>
<dbReference type="SMART" id="SM00316">
    <property type="entry name" value="S1"/>
    <property type="match status" value="4"/>
</dbReference>
<feature type="non-terminal residue" evidence="3">
    <location>
        <position position="1"/>
    </location>
</feature>
<dbReference type="SUPFAM" id="SSF50249">
    <property type="entry name" value="Nucleic acid-binding proteins"/>
    <property type="match status" value="1"/>
</dbReference>
<dbReference type="Gene3D" id="2.40.50.140">
    <property type="entry name" value="Nucleic acid-binding proteins"/>
    <property type="match status" value="1"/>
</dbReference>
<sequence length="425" mass="46592">EVAARRAVDPSPDAVAPVAPGIPKVGETLEGRVAYRNRFGTWIDVGLERDGLVGTQATWSLELNQTVSVRVERAEGRRFWVSVPGLPERRRFEDLRVGDRLEGQLARKTPVGVWLDVGVDRQAFVFAAKHVAWKGLEYRRDLVTTVEKIDGDRFWVSVEGLPKCRLSSDLRVGESLDGKVVWKSAEGVRVDVGCELEAKVFAPRQTALDMLEVGQPVRATYENGDSRSIWVSVEGVPKARCLLRDLKVGESLDGTVTVKKQEGVYVDVGCEKEARVLAPRRRALGNLEIGEAVKATVQRTSSSGTWVSLSNLPVVRMIDDLKEGEVIEAKVSHVTKDGAYVDVGTTAMARVLAPRDASLDSLRPEQTVIATIEKVRSDSRRSALIACTVQLSPQESPRTAPRWTEGMSAGVRPALQEASYGSKMP</sequence>